<dbReference type="AlphaFoldDB" id="A0A1G7P7W6"/>
<keyword evidence="1" id="KW-0732">Signal</keyword>
<dbReference type="InterPro" id="IPR007055">
    <property type="entry name" value="BON_dom"/>
</dbReference>
<feature type="domain" description="BON" evidence="2">
    <location>
        <begin position="78"/>
        <end position="146"/>
    </location>
</feature>
<keyword evidence="4" id="KW-1185">Reference proteome</keyword>
<dbReference type="OrthoDB" id="870892at2"/>
<evidence type="ECO:0000256" key="1">
    <source>
        <dbReference type="ARBA" id="ARBA00022729"/>
    </source>
</evidence>
<evidence type="ECO:0000259" key="2">
    <source>
        <dbReference type="PROSITE" id="PS50914"/>
    </source>
</evidence>
<dbReference type="Pfam" id="PF04972">
    <property type="entry name" value="BON"/>
    <property type="match status" value="3"/>
</dbReference>
<accession>A0A1G7P7W6</accession>
<protein>
    <submittedName>
        <fullName evidence="3">Osmotically-inducible protein OsmY, contains BON domain</fullName>
    </submittedName>
</protein>
<feature type="domain" description="BON" evidence="2">
    <location>
        <begin position="149"/>
        <end position="217"/>
    </location>
</feature>
<dbReference type="STRING" id="1391627.SAMN05216464_1382"/>
<dbReference type="EMBL" id="FNAI01000038">
    <property type="protein sequence ID" value="SDF82416.1"/>
    <property type="molecule type" value="Genomic_DNA"/>
</dbReference>
<organism evidence="3 4">
    <name type="scientific">Mucilaginibacter pineti</name>
    <dbReference type="NCBI Taxonomy" id="1391627"/>
    <lineage>
        <taxon>Bacteria</taxon>
        <taxon>Pseudomonadati</taxon>
        <taxon>Bacteroidota</taxon>
        <taxon>Sphingobacteriia</taxon>
        <taxon>Sphingobacteriales</taxon>
        <taxon>Sphingobacteriaceae</taxon>
        <taxon>Mucilaginibacter</taxon>
    </lineage>
</organism>
<evidence type="ECO:0000313" key="3">
    <source>
        <dbReference type="EMBL" id="SDF82416.1"/>
    </source>
</evidence>
<feature type="domain" description="BON" evidence="2">
    <location>
        <begin position="3"/>
        <end position="71"/>
    </location>
</feature>
<dbReference type="Proteomes" id="UP000199072">
    <property type="component" value="Unassembled WGS sequence"/>
</dbReference>
<sequence length="219" mass="24358">MKINQDIANDIQEAIHWEPLLKDTKIAVNVTDGVATLTGVVDGYLKKSKAEEVAKGVTGVKAVVEKIAVQFINETALSDQEIAIEAIQALKKDGQVPHDRIKVTVENGWVTLTGNVPWNYQKEAARNAVRHLDGVKVFTNDIRIQPESPDELEQEDVQRAFRRSASLYDQDIQVYVTEHAVTLSGVVNSWYQKEEAERMAWNAPGVVAVANELVIDLKD</sequence>
<dbReference type="PANTHER" id="PTHR34606">
    <property type="entry name" value="BON DOMAIN-CONTAINING PROTEIN"/>
    <property type="match status" value="1"/>
</dbReference>
<evidence type="ECO:0000313" key="4">
    <source>
        <dbReference type="Proteomes" id="UP000199072"/>
    </source>
</evidence>
<dbReference type="InterPro" id="IPR014004">
    <property type="entry name" value="Transpt-assoc_nodulatn_dom_bac"/>
</dbReference>
<dbReference type="InterPro" id="IPR051686">
    <property type="entry name" value="Lipoprotein_DolP"/>
</dbReference>
<dbReference type="PROSITE" id="PS50914">
    <property type="entry name" value="BON"/>
    <property type="match status" value="3"/>
</dbReference>
<name>A0A1G7P7W6_9SPHI</name>
<proteinExistence type="predicted"/>
<reference evidence="3 4" key="1">
    <citation type="submission" date="2016-10" db="EMBL/GenBank/DDBJ databases">
        <authorList>
            <person name="de Groot N.N."/>
        </authorList>
    </citation>
    <scope>NUCLEOTIDE SEQUENCE [LARGE SCALE GENOMIC DNA]</scope>
    <source>
        <strain evidence="3 4">47C3B</strain>
    </source>
</reference>
<dbReference type="SMART" id="SM00749">
    <property type="entry name" value="BON"/>
    <property type="match status" value="3"/>
</dbReference>
<dbReference type="Gene3D" id="3.30.1340.30">
    <property type="match status" value="3"/>
</dbReference>
<gene>
    <name evidence="3" type="ORF">SAMN05216464_1382</name>
</gene>
<dbReference type="PANTHER" id="PTHR34606:SF4">
    <property type="entry name" value="OUTER MEMBRANE LIPOPROTEIN DOLP"/>
    <property type="match status" value="1"/>
</dbReference>